<dbReference type="PROSITE" id="PS00211">
    <property type="entry name" value="ABC_TRANSPORTER_1"/>
    <property type="match status" value="1"/>
</dbReference>
<feature type="transmembrane region" description="Helical" evidence="11">
    <location>
        <begin position="341"/>
        <end position="365"/>
    </location>
</feature>
<accession>A0A0L0SFB6</accession>
<evidence type="ECO:0000256" key="6">
    <source>
        <dbReference type="ARBA" id="ARBA00022840"/>
    </source>
</evidence>
<dbReference type="PROSITE" id="PS50929">
    <property type="entry name" value="ABC_TM1F"/>
    <property type="match status" value="2"/>
</dbReference>
<feature type="domain" description="ABC transmembrane type-1" evidence="13">
    <location>
        <begin position="230"/>
        <end position="515"/>
    </location>
</feature>
<dbReference type="Gene3D" id="3.40.50.300">
    <property type="entry name" value="P-loop containing nucleotide triphosphate hydrolases"/>
    <property type="match status" value="2"/>
</dbReference>
<feature type="transmembrane region" description="Helical" evidence="11">
    <location>
        <begin position="878"/>
        <end position="904"/>
    </location>
</feature>
<feature type="transmembrane region" description="Helical" evidence="11">
    <location>
        <begin position="976"/>
        <end position="996"/>
    </location>
</feature>
<keyword evidence="15" id="KW-1185">Reference proteome</keyword>
<feature type="domain" description="ABC transmembrane type-1" evidence="13">
    <location>
        <begin position="839"/>
        <end position="1117"/>
    </location>
</feature>
<evidence type="ECO:0000256" key="2">
    <source>
        <dbReference type="ARBA" id="ARBA00022448"/>
    </source>
</evidence>
<dbReference type="InterPro" id="IPR003593">
    <property type="entry name" value="AAA+_ATPase"/>
</dbReference>
<feature type="compositionally biased region" description="Basic and acidic residues" evidence="10">
    <location>
        <begin position="126"/>
        <end position="137"/>
    </location>
</feature>
<dbReference type="Pfam" id="PF00664">
    <property type="entry name" value="ABC_membrane"/>
    <property type="match status" value="2"/>
</dbReference>
<feature type="region of interest" description="Disordered" evidence="10">
    <location>
        <begin position="126"/>
        <end position="150"/>
    </location>
</feature>
<dbReference type="CDD" id="cd03250">
    <property type="entry name" value="ABCC_MRP_domain1"/>
    <property type="match status" value="1"/>
</dbReference>
<dbReference type="VEuPathDB" id="FungiDB:AMAG_06972"/>
<dbReference type="InterPro" id="IPR056227">
    <property type="entry name" value="TMD0_ABC"/>
</dbReference>
<keyword evidence="7 11" id="KW-1133">Transmembrane helix</keyword>
<evidence type="ECO:0000256" key="8">
    <source>
        <dbReference type="ARBA" id="ARBA00023136"/>
    </source>
</evidence>
<feature type="transmembrane region" description="Helical" evidence="11">
    <location>
        <begin position="40"/>
        <end position="60"/>
    </location>
</feature>
<dbReference type="Gene3D" id="1.20.1560.10">
    <property type="entry name" value="ABC transporter type 1, transmembrane domain"/>
    <property type="match status" value="2"/>
</dbReference>
<feature type="region of interest" description="Disordered" evidence="10">
    <location>
        <begin position="779"/>
        <end position="814"/>
    </location>
</feature>
<dbReference type="Pfam" id="PF24357">
    <property type="entry name" value="TMD0_ABC"/>
    <property type="match status" value="1"/>
</dbReference>
<feature type="compositionally biased region" description="Basic and acidic residues" evidence="10">
    <location>
        <begin position="805"/>
        <end position="814"/>
    </location>
</feature>
<dbReference type="eggNOG" id="KOG0054">
    <property type="taxonomic scope" value="Eukaryota"/>
</dbReference>
<evidence type="ECO:0000256" key="1">
    <source>
        <dbReference type="ARBA" id="ARBA00004141"/>
    </source>
</evidence>
<dbReference type="GO" id="GO:0016887">
    <property type="term" value="F:ATP hydrolysis activity"/>
    <property type="evidence" value="ECO:0007669"/>
    <property type="project" value="InterPro"/>
</dbReference>
<evidence type="ECO:0000256" key="4">
    <source>
        <dbReference type="ARBA" id="ARBA00022737"/>
    </source>
</evidence>
<comment type="subcellular location">
    <subcellularLocation>
        <location evidence="1">Membrane</location>
        <topology evidence="1">Multi-pass membrane protein</topology>
    </subcellularLocation>
</comment>
<dbReference type="OrthoDB" id="6500128at2759"/>
<dbReference type="FunFam" id="3.40.50.300:FF:000838">
    <property type="entry name" value="ABC multidrug transporter (Eurofung)"/>
    <property type="match status" value="1"/>
</dbReference>
<dbReference type="PROSITE" id="PS50893">
    <property type="entry name" value="ABC_TRANSPORTER_2"/>
    <property type="match status" value="2"/>
</dbReference>
<dbReference type="SUPFAM" id="SSF52540">
    <property type="entry name" value="P-loop containing nucleoside triphosphate hydrolases"/>
    <property type="match status" value="2"/>
</dbReference>
<feature type="compositionally biased region" description="Low complexity" evidence="10">
    <location>
        <begin position="786"/>
        <end position="797"/>
    </location>
</feature>
<feature type="domain" description="ABC transporter" evidence="12">
    <location>
        <begin position="1153"/>
        <end position="1385"/>
    </location>
</feature>
<dbReference type="InterPro" id="IPR017871">
    <property type="entry name" value="ABC_transporter-like_CS"/>
</dbReference>
<dbReference type="InterPro" id="IPR011527">
    <property type="entry name" value="ABC1_TM_dom"/>
</dbReference>
<feature type="transmembrane region" description="Helical" evidence="11">
    <location>
        <begin position="457"/>
        <end position="477"/>
    </location>
</feature>
<evidence type="ECO:0008006" key="16">
    <source>
        <dbReference type="Google" id="ProtNLM"/>
    </source>
</evidence>
<keyword evidence="8 11" id="KW-0472">Membrane</keyword>
<feature type="transmembrane region" description="Helical" evidence="11">
    <location>
        <begin position="7"/>
        <end position="28"/>
    </location>
</feature>
<evidence type="ECO:0000256" key="3">
    <source>
        <dbReference type="ARBA" id="ARBA00022692"/>
    </source>
</evidence>
<dbReference type="PANTHER" id="PTHR24223:SF399">
    <property type="entry name" value="ABC TRANSPORTER ATNG"/>
    <property type="match status" value="1"/>
</dbReference>
<evidence type="ECO:0000256" key="7">
    <source>
        <dbReference type="ARBA" id="ARBA00022989"/>
    </source>
</evidence>
<dbReference type="Pfam" id="PF00005">
    <property type="entry name" value="ABC_tran"/>
    <property type="match status" value="2"/>
</dbReference>
<reference evidence="15" key="2">
    <citation type="submission" date="2009-11" db="EMBL/GenBank/DDBJ databases">
        <title>The Genome Sequence of Allomyces macrogynus strain ATCC 38327.</title>
        <authorList>
            <consortium name="The Broad Institute Genome Sequencing Platform"/>
            <person name="Russ C."/>
            <person name="Cuomo C."/>
            <person name="Shea T."/>
            <person name="Young S.K."/>
            <person name="Zeng Q."/>
            <person name="Koehrsen M."/>
            <person name="Haas B."/>
            <person name="Borodovsky M."/>
            <person name="Guigo R."/>
            <person name="Alvarado L."/>
            <person name="Berlin A."/>
            <person name="Borenstein D."/>
            <person name="Chen Z."/>
            <person name="Engels R."/>
            <person name="Freedman E."/>
            <person name="Gellesch M."/>
            <person name="Goldberg J."/>
            <person name="Griggs A."/>
            <person name="Gujja S."/>
            <person name="Heiman D."/>
            <person name="Hepburn T."/>
            <person name="Howarth C."/>
            <person name="Jen D."/>
            <person name="Larson L."/>
            <person name="Lewis B."/>
            <person name="Mehta T."/>
            <person name="Park D."/>
            <person name="Pearson M."/>
            <person name="Roberts A."/>
            <person name="Saif S."/>
            <person name="Shenoy N."/>
            <person name="Sisk P."/>
            <person name="Stolte C."/>
            <person name="Sykes S."/>
            <person name="Walk T."/>
            <person name="White J."/>
            <person name="Yandava C."/>
            <person name="Burger G."/>
            <person name="Gray M.W."/>
            <person name="Holland P.W.H."/>
            <person name="King N."/>
            <person name="Lang F.B.F."/>
            <person name="Roger A.J."/>
            <person name="Ruiz-Trillo I."/>
            <person name="Lander E."/>
            <person name="Nusbaum C."/>
        </authorList>
    </citation>
    <scope>NUCLEOTIDE SEQUENCE [LARGE SCALE GENOMIC DNA]</scope>
    <source>
        <strain evidence="15">ATCC 38327</strain>
    </source>
</reference>
<feature type="transmembrane region" description="Helical" evidence="11">
    <location>
        <begin position="1067"/>
        <end position="1091"/>
    </location>
</feature>
<keyword evidence="6" id="KW-0067">ATP-binding</keyword>
<evidence type="ECO:0000256" key="9">
    <source>
        <dbReference type="ARBA" id="ARBA00023180"/>
    </source>
</evidence>
<dbReference type="SMART" id="SM00382">
    <property type="entry name" value="AAA"/>
    <property type="match status" value="2"/>
</dbReference>
<dbReference type="GO" id="GO:0016020">
    <property type="term" value="C:membrane"/>
    <property type="evidence" value="ECO:0007669"/>
    <property type="project" value="UniProtKB-SubCell"/>
</dbReference>
<keyword evidence="5" id="KW-0547">Nucleotide-binding</keyword>
<dbReference type="PANTHER" id="PTHR24223">
    <property type="entry name" value="ATP-BINDING CASSETTE SUB-FAMILY C"/>
    <property type="match status" value="1"/>
</dbReference>
<feature type="non-terminal residue" evidence="14">
    <location>
        <position position="1"/>
    </location>
</feature>
<dbReference type="InterPro" id="IPR044746">
    <property type="entry name" value="ABCC_6TM_D1"/>
</dbReference>
<protein>
    <recommendedName>
        <fullName evidence="16">Multi drug resistance-associated protein</fullName>
    </recommendedName>
</protein>
<feature type="transmembrane region" description="Helical" evidence="11">
    <location>
        <begin position="97"/>
        <end position="117"/>
    </location>
</feature>
<dbReference type="CDD" id="cd18580">
    <property type="entry name" value="ABC_6TM_ABCC_D2"/>
    <property type="match status" value="1"/>
</dbReference>
<proteinExistence type="predicted"/>
<feature type="transmembrane region" description="Helical" evidence="11">
    <location>
        <begin position="268"/>
        <end position="288"/>
    </location>
</feature>
<sequence length="1391" mass="151237">MDAYRVLFWIKMLLSVGNLATGIAYLVLTFENGRFYPSSAFFGTITFVLALAVAVPTHYFEHFRSRRPSMSLCTFYLVLALVLTVRVRTLILNHATSSPFFGVTVTQLVLVVLVLLAESDSAKAVDARTDQNADNKPPRVPGITETPEHESPELSASFLFQLGMWWVRDLLRRGKKQTLVLADLWRLPPQMQSRPAGDALQTAWDHEMEARAEHSSFTRAFLGAFAAKMAMVAALATALALAGFVNPLFVQYLMRLVLARGTKSERSVAEGVTVAVVYVIVSVLVVFLQSQKQNLGNLVQLRARNAVQRVVYHKALRLPTHGDKLDPGAVLSHMQMDADNVASTVTVLGGWLPTPITLAVALYFLHQQVGWAMMMAVAVMVVSSPVVKMLAGNLMALRKAYMKKMSERTTVTADTVGAIKVLKLYGWTRYMRDQIFGIRDKELDLLRTSMGVMAAQLALSNLMPYLATFATFAIYALTQPANTLTADRVFVSLALFSIVENQIQLLMWSWIPLVEAKASMDRIGAFLLKPERAVYVDRHPNDRTYPVAIEITNAQFAFSDAKPVLTIDSLTFPRGSVTAVVGKIGSGKSALLTAILGEMDRLSGTVAVRGSVAYVSQQPWIQQMSVRDNILFGRAFDQTRYDAVIDACALTQDIVALPSGDATLAGENGTTLSGGQRARVACARALYADADVILLDDPLSAVDAHVDRHLFDAWFGSGSRMLRGKTVVLVTHAMHHLASVDQVVALQDGKIFERGTYDDVMAQFGIVYELMGEVTAARKDEKEQDASGSAESGASLAPKGGSGTSKKDDDNKENKMSGKVAWATYGAYLSFVGVAWSMVVLTAFVVTTGLQFAVTFWLGLWGSASSSGTGGDSGYWLGWYAGIIVASTMASAAAYYLVIAVVALRVAKLTLAKLLAAVLRAPMSWWDLTPSGRVLNRMTNDQRIIDRAIPGLSHSILSYILMVLGTLVTIATATPWFLVAVVPILALFLVMQRIYLASSREIERVLMAQASPVYQHLTESLKGLTTVRAFAADTQFESVAEFKVDLSAAGIYTLNAIRIWLSVQLQLLGTGMVGVFGVLAVATPVTGTAVLGTALTFAMRVTSMFASLIMTSAQLENSLVSMERVQEYMDAPAEASEETSFALDPAWPAKGEIEVRNYSTRYRESLDPVLKHINLKIHAGERVGICGRTGGGKTSLMMALFRILEADTGSIFIDGIDLATVGLQDVRSRLTILPQDAVLFDASVRNNLDPSGTLDDATLWRALEHASLADYVRLLDGQLDARVARESMSAGQAQLLCLARALVRKSKVIVLDEATAAMDPTTDAVVQETVRREFKECTVLTIAHRIGTIMDADKIVVLDHGEVGEVGTPAELVADKGSRFYALAKESGLVE</sequence>
<dbReference type="CDD" id="cd18579">
    <property type="entry name" value="ABC_6TM_ABCC_D1"/>
    <property type="match status" value="1"/>
</dbReference>
<dbReference type="InterPro" id="IPR036640">
    <property type="entry name" value="ABC1_TM_sf"/>
</dbReference>
<feature type="transmembrane region" description="Helical" evidence="11">
    <location>
        <begin position="825"/>
        <end position="858"/>
    </location>
</feature>
<evidence type="ECO:0000259" key="13">
    <source>
        <dbReference type="PROSITE" id="PS50929"/>
    </source>
</evidence>
<evidence type="ECO:0000313" key="14">
    <source>
        <dbReference type="EMBL" id="KNE61223.1"/>
    </source>
</evidence>
<feature type="transmembrane region" description="Helical" evidence="11">
    <location>
        <begin position="72"/>
        <end position="91"/>
    </location>
</feature>
<reference evidence="14 15" key="1">
    <citation type="submission" date="2009-11" db="EMBL/GenBank/DDBJ databases">
        <title>Annotation of Allomyces macrogynus ATCC 38327.</title>
        <authorList>
            <consortium name="The Broad Institute Genome Sequencing Platform"/>
            <person name="Russ C."/>
            <person name="Cuomo C."/>
            <person name="Burger G."/>
            <person name="Gray M.W."/>
            <person name="Holland P.W.H."/>
            <person name="King N."/>
            <person name="Lang F.B.F."/>
            <person name="Roger A.J."/>
            <person name="Ruiz-Trillo I."/>
            <person name="Young S.K."/>
            <person name="Zeng Q."/>
            <person name="Gargeya S."/>
            <person name="Fitzgerald M."/>
            <person name="Haas B."/>
            <person name="Abouelleil A."/>
            <person name="Alvarado L."/>
            <person name="Arachchi H.M."/>
            <person name="Berlin A."/>
            <person name="Chapman S.B."/>
            <person name="Gearin G."/>
            <person name="Goldberg J."/>
            <person name="Griggs A."/>
            <person name="Gujja S."/>
            <person name="Hansen M."/>
            <person name="Heiman D."/>
            <person name="Howarth C."/>
            <person name="Larimer J."/>
            <person name="Lui A."/>
            <person name="MacDonald P.J.P."/>
            <person name="McCowen C."/>
            <person name="Montmayeur A."/>
            <person name="Murphy C."/>
            <person name="Neiman D."/>
            <person name="Pearson M."/>
            <person name="Priest M."/>
            <person name="Roberts A."/>
            <person name="Saif S."/>
            <person name="Shea T."/>
            <person name="Sisk P."/>
            <person name="Stolte C."/>
            <person name="Sykes S."/>
            <person name="Wortman J."/>
            <person name="Nusbaum C."/>
            <person name="Birren B."/>
        </authorList>
    </citation>
    <scope>NUCLEOTIDE SEQUENCE [LARGE SCALE GENOMIC DNA]</scope>
    <source>
        <strain evidence="14 15">ATCC 38327</strain>
    </source>
</reference>
<feature type="transmembrane region" description="Helical" evidence="11">
    <location>
        <begin position="221"/>
        <end position="248"/>
    </location>
</feature>
<dbReference type="STRING" id="578462.A0A0L0SFB6"/>
<dbReference type="EMBL" id="GG745337">
    <property type="protein sequence ID" value="KNE61223.1"/>
    <property type="molecule type" value="Genomic_DNA"/>
</dbReference>
<dbReference type="InterPro" id="IPR050173">
    <property type="entry name" value="ABC_transporter_C-like"/>
</dbReference>
<keyword evidence="3 11" id="KW-0812">Transmembrane</keyword>
<dbReference type="InterPro" id="IPR044726">
    <property type="entry name" value="ABCC_6TM_D2"/>
</dbReference>
<gene>
    <name evidence="14" type="ORF">AMAG_06972</name>
</gene>
<dbReference type="GO" id="GO:0005524">
    <property type="term" value="F:ATP binding"/>
    <property type="evidence" value="ECO:0007669"/>
    <property type="project" value="UniProtKB-KW"/>
</dbReference>
<dbReference type="InterPro" id="IPR003439">
    <property type="entry name" value="ABC_transporter-like_ATP-bd"/>
</dbReference>
<evidence type="ECO:0000256" key="11">
    <source>
        <dbReference type="SAM" id="Phobius"/>
    </source>
</evidence>
<dbReference type="FunFam" id="1.20.1560.10:FF:000013">
    <property type="entry name" value="ABC transporter C family member 2"/>
    <property type="match status" value="1"/>
</dbReference>
<dbReference type="Proteomes" id="UP000054350">
    <property type="component" value="Unassembled WGS sequence"/>
</dbReference>
<feature type="transmembrane region" description="Helical" evidence="11">
    <location>
        <begin position="371"/>
        <end position="396"/>
    </location>
</feature>
<feature type="transmembrane region" description="Helical" evidence="11">
    <location>
        <begin position="948"/>
        <end position="970"/>
    </location>
</feature>
<dbReference type="SUPFAM" id="SSF90123">
    <property type="entry name" value="ABC transporter transmembrane region"/>
    <property type="match status" value="2"/>
</dbReference>
<evidence type="ECO:0000256" key="5">
    <source>
        <dbReference type="ARBA" id="ARBA00022741"/>
    </source>
</evidence>
<keyword evidence="4" id="KW-0677">Repeat</keyword>
<keyword evidence="9" id="KW-0325">Glycoprotein</keyword>
<dbReference type="FunFam" id="3.40.50.300:FF:000997">
    <property type="entry name" value="Multidrug resistance-associated protein 1"/>
    <property type="match status" value="1"/>
</dbReference>
<dbReference type="OMA" id="FAIECIQ"/>
<evidence type="ECO:0000259" key="12">
    <source>
        <dbReference type="PROSITE" id="PS50893"/>
    </source>
</evidence>
<dbReference type="GO" id="GO:0140359">
    <property type="term" value="F:ABC-type transporter activity"/>
    <property type="evidence" value="ECO:0007669"/>
    <property type="project" value="InterPro"/>
</dbReference>
<evidence type="ECO:0000313" key="15">
    <source>
        <dbReference type="Proteomes" id="UP000054350"/>
    </source>
</evidence>
<name>A0A0L0SFB6_ALLM3</name>
<dbReference type="InterPro" id="IPR027417">
    <property type="entry name" value="P-loop_NTPase"/>
</dbReference>
<evidence type="ECO:0000256" key="10">
    <source>
        <dbReference type="SAM" id="MobiDB-lite"/>
    </source>
</evidence>
<dbReference type="CDD" id="cd03244">
    <property type="entry name" value="ABCC_MRP_domain2"/>
    <property type="match status" value="1"/>
</dbReference>
<keyword evidence="2" id="KW-0813">Transport</keyword>
<organism evidence="14 15">
    <name type="scientific">Allomyces macrogynus (strain ATCC 38327)</name>
    <name type="common">Allomyces javanicus var. macrogynus</name>
    <dbReference type="NCBI Taxonomy" id="578462"/>
    <lineage>
        <taxon>Eukaryota</taxon>
        <taxon>Fungi</taxon>
        <taxon>Fungi incertae sedis</taxon>
        <taxon>Blastocladiomycota</taxon>
        <taxon>Blastocladiomycetes</taxon>
        <taxon>Blastocladiales</taxon>
        <taxon>Blastocladiaceae</taxon>
        <taxon>Allomyces</taxon>
    </lineage>
</organism>
<feature type="transmembrane region" description="Helical" evidence="11">
    <location>
        <begin position="489"/>
        <end position="511"/>
    </location>
</feature>
<feature type="domain" description="ABC transporter" evidence="12">
    <location>
        <begin position="549"/>
        <end position="773"/>
    </location>
</feature>